<dbReference type="Pfam" id="PF10105">
    <property type="entry name" value="DUF2344"/>
    <property type="match status" value="1"/>
</dbReference>
<accession>A0A8E4BRY1</accession>
<gene>
    <name evidence="2" type="ORF">Dia5BBH33_07800</name>
</gene>
<reference evidence="3" key="1">
    <citation type="submission" date="2019-05" db="EMBL/GenBank/DDBJ databases">
        <title>Complete genome sequencing of Dialister sp. strain 5BBH33.</title>
        <authorList>
            <person name="Sakamoto M."/>
            <person name="Murakami T."/>
            <person name="Mori H."/>
        </authorList>
    </citation>
    <scope>NUCLEOTIDE SEQUENCE [LARGE SCALE GENOMIC DNA]</scope>
    <source>
        <strain evidence="3">5BBH33</strain>
    </source>
</reference>
<proteinExistence type="predicted"/>
<evidence type="ECO:0000259" key="1">
    <source>
        <dbReference type="Pfam" id="PF10105"/>
    </source>
</evidence>
<keyword evidence="3" id="KW-1185">Reference proteome</keyword>
<feature type="domain" description="DUF2344" evidence="1">
    <location>
        <begin position="3"/>
        <end position="191"/>
    </location>
</feature>
<dbReference type="NCBIfam" id="TIGR03936">
    <property type="entry name" value="sam_1_link_chp"/>
    <property type="match status" value="1"/>
</dbReference>
<dbReference type="EMBL" id="AP019697">
    <property type="protein sequence ID" value="BBK24845.1"/>
    <property type="molecule type" value="Genomic_DNA"/>
</dbReference>
<protein>
    <submittedName>
        <fullName evidence="2">Radical SAM protein</fullName>
    </submittedName>
</protein>
<dbReference type="OrthoDB" id="9780488at2"/>
<dbReference type="RefSeq" id="WP_108849788.1">
    <property type="nucleotide sequence ID" value="NZ_AP019697.1"/>
</dbReference>
<evidence type="ECO:0000313" key="3">
    <source>
        <dbReference type="Proteomes" id="UP000320585"/>
    </source>
</evidence>
<sequence length="241" mass="27354">MIRLFLSISKGEELRFLGHLDYLRTMERAIMRSGLPVAFSEGFNPHMKISMDSALGVGVTADPLYMEMDLEREVPLDEVKSSLTSQLPGGISINGIIVVVKECPKLSAIFNEDVYQMEGPVYEDYDAAKAEAGIQKFNDLSSFIYKRVTPKKVREMDVKPMILEPLRLSIRNNRAYLTFSLVRSTTGTVQPKDIWKMLSDSFGLPWVNDEFICSRAGTYQRDGEKRKTPFDPEFIEVYSKG</sequence>
<dbReference type="GeneID" id="92715999"/>
<evidence type="ECO:0000313" key="2">
    <source>
        <dbReference type="EMBL" id="BBK24845.1"/>
    </source>
</evidence>
<name>A0A8E4BRY1_9FIRM</name>
<dbReference type="Proteomes" id="UP000320585">
    <property type="component" value="Chromosome"/>
</dbReference>
<dbReference type="AlphaFoldDB" id="A0A8E4BRY1"/>
<dbReference type="InterPro" id="IPR018768">
    <property type="entry name" value="DUF2344"/>
</dbReference>
<dbReference type="KEGG" id="dho:Dia5BBH33_07800"/>
<organism evidence="2 3">
    <name type="scientific">Dialister hominis</name>
    <dbReference type="NCBI Taxonomy" id="2582419"/>
    <lineage>
        <taxon>Bacteria</taxon>
        <taxon>Bacillati</taxon>
        <taxon>Bacillota</taxon>
        <taxon>Negativicutes</taxon>
        <taxon>Veillonellales</taxon>
        <taxon>Veillonellaceae</taxon>
        <taxon>Dialister</taxon>
    </lineage>
</organism>